<dbReference type="AlphaFoldDB" id="A0AAN6ULS0"/>
<sequence>MTSDSSDPVLPVTPIRIDLPFAQASLIDGGHKGWRLHGSKSIVHALACSFGTSSQPITAGSQPCRAFYSRKTGCSLSRRYCLSKLTTTVTFENWCGLSSLTSLSDFLVGTYVALTHQCSLRIAKSARSGLQEGPSYVDQQHWLSHNDGWSLYLLGEMYPKRGVL</sequence>
<evidence type="ECO:0000313" key="1">
    <source>
        <dbReference type="EMBL" id="KAK4135011.1"/>
    </source>
</evidence>
<proteinExistence type="predicted"/>
<dbReference type="Proteomes" id="UP001304895">
    <property type="component" value="Unassembled WGS sequence"/>
</dbReference>
<protein>
    <submittedName>
        <fullName evidence="1">Uncharacterized protein</fullName>
    </submittedName>
</protein>
<accession>A0AAN6ULS0</accession>
<reference evidence="1" key="2">
    <citation type="submission" date="2023-05" db="EMBL/GenBank/DDBJ databases">
        <authorList>
            <consortium name="Lawrence Berkeley National Laboratory"/>
            <person name="Steindorff A."/>
            <person name="Hensen N."/>
            <person name="Bonometti L."/>
            <person name="Westerberg I."/>
            <person name="Brannstrom I.O."/>
            <person name="Guillou S."/>
            <person name="Cros-Aarteil S."/>
            <person name="Calhoun S."/>
            <person name="Haridas S."/>
            <person name="Kuo A."/>
            <person name="Mondo S."/>
            <person name="Pangilinan J."/>
            <person name="Riley R."/>
            <person name="Labutti K."/>
            <person name="Andreopoulos B."/>
            <person name="Lipzen A."/>
            <person name="Chen C."/>
            <person name="Yanf M."/>
            <person name="Daum C."/>
            <person name="Ng V."/>
            <person name="Clum A."/>
            <person name="Ohm R."/>
            <person name="Martin F."/>
            <person name="Silar P."/>
            <person name="Natvig D."/>
            <person name="Lalanne C."/>
            <person name="Gautier V."/>
            <person name="Ament-Velasquez S.L."/>
            <person name="Kruys A."/>
            <person name="Hutchinson M.I."/>
            <person name="Powell A.J."/>
            <person name="Barry K."/>
            <person name="Miller A.N."/>
            <person name="Grigoriev I.V."/>
            <person name="Debuchy R."/>
            <person name="Gladieux P."/>
            <person name="Thoren M.H."/>
            <person name="Johannesson H."/>
        </authorList>
    </citation>
    <scope>NUCLEOTIDE SEQUENCE</scope>
    <source>
        <strain evidence="1">CBS 123565</strain>
    </source>
</reference>
<dbReference type="EMBL" id="MU853407">
    <property type="protein sequence ID" value="KAK4135011.1"/>
    <property type="molecule type" value="Genomic_DNA"/>
</dbReference>
<name>A0AAN6ULS0_9PEZI</name>
<organism evidence="1 2">
    <name type="scientific">Trichocladium antarcticum</name>
    <dbReference type="NCBI Taxonomy" id="1450529"/>
    <lineage>
        <taxon>Eukaryota</taxon>
        <taxon>Fungi</taxon>
        <taxon>Dikarya</taxon>
        <taxon>Ascomycota</taxon>
        <taxon>Pezizomycotina</taxon>
        <taxon>Sordariomycetes</taxon>
        <taxon>Sordariomycetidae</taxon>
        <taxon>Sordariales</taxon>
        <taxon>Chaetomiaceae</taxon>
        <taxon>Trichocladium</taxon>
    </lineage>
</organism>
<comment type="caution">
    <text evidence="1">The sequence shown here is derived from an EMBL/GenBank/DDBJ whole genome shotgun (WGS) entry which is preliminary data.</text>
</comment>
<gene>
    <name evidence="1" type="ORF">BT67DRAFT_441463</name>
</gene>
<evidence type="ECO:0000313" key="2">
    <source>
        <dbReference type="Proteomes" id="UP001304895"/>
    </source>
</evidence>
<keyword evidence="2" id="KW-1185">Reference proteome</keyword>
<reference evidence="1" key="1">
    <citation type="journal article" date="2023" name="Mol. Phylogenet. Evol.">
        <title>Genome-scale phylogeny and comparative genomics of the fungal order Sordariales.</title>
        <authorList>
            <person name="Hensen N."/>
            <person name="Bonometti L."/>
            <person name="Westerberg I."/>
            <person name="Brannstrom I.O."/>
            <person name="Guillou S."/>
            <person name="Cros-Aarteil S."/>
            <person name="Calhoun S."/>
            <person name="Haridas S."/>
            <person name="Kuo A."/>
            <person name="Mondo S."/>
            <person name="Pangilinan J."/>
            <person name="Riley R."/>
            <person name="LaButti K."/>
            <person name="Andreopoulos B."/>
            <person name="Lipzen A."/>
            <person name="Chen C."/>
            <person name="Yan M."/>
            <person name="Daum C."/>
            <person name="Ng V."/>
            <person name="Clum A."/>
            <person name="Steindorff A."/>
            <person name="Ohm R.A."/>
            <person name="Martin F."/>
            <person name="Silar P."/>
            <person name="Natvig D.O."/>
            <person name="Lalanne C."/>
            <person name="Gautier V."/>
            <person name="Ament-Velasquez S.L."/>
            <person name="Kruys A."/>
            <person name="Hutchinson M.I."/>
            <person name="Powell A.J."/>
            <person name="Barry K."/>
            <person name="Miller A.N."/>
            <person name="Grigoriev I.V."/>
            <person name="Debuchy R."/>
            <person name="Gladieux P."/>
            <person name="Hiltunen Thoren M."/>
            <person name="Johannesson H."/>
        </authorList>
    </citation>
    <scope>NUCLEOTIDE SEQUENCE</scope>
    <source>
        <strain evidence="1">CBS 123565</strain>
    </source>
</reference>